<dbReference type="OrthoDB" id="677916at2759"/>
<gene>
    <name evidence="1" type="ORF">E2562_032795</name>
</gene>
<name>A0A6G1DPW3_9ORYZ</name>
<dbReference type="PANTHER" id="PTHR31549:SF256">
    <property type="entry name" value="EXPRESSED PROTEIN"/>
    <property type="match status" value="1"/>
</dbReference>
<evidence type="ECO:0000313" key="2">
    <source>
        <dbReference type="Proteomes" id="UP000479710"/>
    </source>
</evidence>
<protein>
    <submittedName>
        <fullName evidence="1">Uncharacterized protein</fullName>
    </submittedName>
</protein>
<evidence type="ECO:0000313" key="1">
    <source>
        <dbReference type="EMBL" id="KAF0914875.1"/>
    </source>
</evidence>
<keyword evidence="2" id="KW-1185">Reference proteome</keyword>
<proteinExistence type="predicted"/>
<accession>A0A6G1DPW3</accession>
<organism evidence="1 2">
    <name type="scientific">Oryza meyeriana var. granulata</name>
    <dbReference type="NCBI Taxonomy" id="110450"/>
    <lineage>
        <taxon>Eukaryota</taxon>
        <taxon>Viridiplantae</taxon>
        <taxon>Streptophyta</taxon>
        <taxon>Embryophyta</taxon>
        <taxon>Tracheophyta</taxon>
        <taxon>Spermatophyta</taxon>
        <taxon>Magnoliopsida</taxon>
        <taxon>Liliopsida</taxon>
        <taxon>Poales</taxon>
        <taxon>Poaceae</taxon>
        <taxon>BOP clade</taxon>
        <taxon>Oryzoideae</taxon>
        <taxon>Oryzeae</taxon>
        <taxon>Oryzinae</taxon>
        <taxon>Oryza</taxon>
        <taxon>Oryza meyeriana</taxon>
    </lineage>
</organism>
<reference evidence="1 2" key="1">
    <citation type="submission" date="2019-11" db="EMBL/GenBank/DDBJ databases">
        <title>Whole genome sequence of Oryza granulata.</title>
        <authorList>
            <person name="Li W."/>
        </authorList>
    </citation>
    <scope>NUCLEOTIDE SEQUENCE [LARGE SCALE GENOMIC DNA]</scope>
    <source>
        <strain evidence="2">cv. Menghai</strain>
        <tissue evidence="1">Leaf</tissue>
    </source>
</reference>
<dbReference type="Pfam" id="PF03140">
    <property type="entry name" value="DUF247"/>
    <property type="match status" value="1"/>
</dbReference>
<sequence length="175" mass="19742">MPESKGIMSLYSSRSIRRCNRKHGRLHGLTRENRHFVWDESYTPSHLLGLLRYYQSGPSRGLQLPGVASLSQSSSAIELAEVGIKLVTSKTTRFDDIGIREHILCGELFLAPLVMDDQNACWLMNMVAFEVFPDTAGAWNDTVSSYVYLLAALMSREEDVHELAASEAYPSRRFQ</sequence>
<dbReference type="InterPro" id="IPR004158">
    <property type="entry name" value="DUF247_pln"/>
</dbReference>
<dbReference type="AlphaFoldDB" id="A0A6G1DPW3"/>
<dbReference type="EMBL" id="SPHZ02000006">
    <property type="protein sequence ID" value="KAF0914875.1"/>
    <property type="molecule type" value="Genomic_DNA"/>
</dbReference>
<dbReference type="PANTHER" id="PTHR31549">
    <property type="entry name" value="PROTEIN, PUTATIVE (DUF247)-RELATED-RELATED"/>
    <property type="match status" value="1"/>
</dbReference>
<dbReference type="Proteomes" id="UP000479710">
    <property type="component" value="Unassembled WGS sequence"/>
</dbReference>
<comment type="caution">
    <text evidence="1">The sequence shown here is derived from an EMBL/GenBank/DDBJ whole genome shotgun (WGS) entry which is preliminary data.</text>
</comment>